<dbReference type="SUPFAM" id="SSF160991">
    <property type="entry name" value="CV3147-like"/>
    <property type="match status" value="1"/>
</dbReference>
<evidence type="ECO:0000259" key="1">
    <source>
        <dbReference type="Pfam" id="PF06032"/>
    </source>
</evidence>
<dbReference type="Pfam" id="PF20906">
    <property type="entry name" value="S-Me-THD_C"/>
    <property type="match status" value="1"/>
</dbReference>
<dbReference type="InterPro" id="IPR048350">
    <property type="entry name" value="S-Me-THD-like_C"/>
</dbReference>
<gene>
    <name evidence="3" type="ORF">IPP00_02035</name>
</gene>
<dbReference type="Proteomes" id="UP000886632">
    <property type="component" value="Unassembled WGS sequence"/>
</dbReference>
<accession>A0A9D7T7M2</accession>
<dbReference type="InterPro" id="IPR027479">
    <property type="entry name" value="S-Me-THD_N_sf"/>
</dbReference>
<sequence length="350" mass="34803">MPMPDPLRTITAERVAALAAGATLLGSGGGGPVALGELLLRRALPRRGVIVRRARDLPLQAMVVHVGVFGAPDVLAERLINPADMAAAARAVVEQVGGELAAVGALEIGGLNALAAVLAAHELDLPIIDGDLMGRAFPSVYKTTMSVAGHPAAPVALVGPGGDTVVVPTCSDRLVGGLLDSAAAALGGLAALAIYPTSAATLASVGVPGTLSSCVSLGEAFLSAPAGDIPVLADRLGGSFIFQGRVDELRPREADAPGSVTLTGAGGSVARIDLLEEFLAVTVNGITLARTPDVIVVLSSTSGAVVGTAQVRLGQALGIVALPALHTWPPGSDAVVGPAAFGLDLDVVTR</sequence>
<comment type="caution">
    <text evidence="3">The sequence shown here is derived from an EMBL/GenBank/DDBJ whole genome shotgun (WGS) entry which is preliminary data.</text>
</comment>
<feature type="domain" description="S-Me-THD N-terminal" evidence="1">
    <location>
        <begin position="14"/>
        <end position="168"/>
    </location>
</feature>
<name>A0A9D7T7M2_9MICO</name>
<organism evidence="3 4">
    <name type="scientific">Candidatus Phosphoribacter hodrii</name>
    <dbReference type="NCBI Taxonomy" id="2953743"/>
    <lineage>
        <taxon>Bacteria</taxon>
        <taxon>Bacillati</taxon>
        <taxon>Actinomycetota</taxon>
        <taxon>Actinomycetes</taxon>
        <taxon>Micrococcales</taxon>
        <taxon>Dermatophilaceae</taxon>
        <taxon>Candidatus Phosphoribacter</taxon>
    </lineage>
</organism>
<evidence type="ECO:0000259" key="2">
    <source>
        <dbReference type="Pfam" id="PF20906"/>
    </source>
</evidence>
<dbReference type="AlphaFoldDB" id="A0A9D7T7M2"/>
<evidence type="ECO:0000313" key="3">
    <source>
        <dbReference type="EMBL" id="MBL0002817.1"/>
    </source>
</evidence>
<dbReference type="EMBL" id="JADKGK010000005">
    <property type="protein sequence ID" value="MBL0002817.1"/>
    <property type="molecule type" value="Genomic_DNA"/>
</dbReference>
<reference evidence="3" key="1">
    <citation type="submission" date="2020-10" db="EMBL/GenBank/DDBJ databases">
        <title>Connecting structure to function with the recovery of over 1000 high-quality activated sludge metagenome-assembled genomes encoding full-length rRNA genes using long-read sequencing.</title>
        <authorList>
            <person name="Singleton C.M."/>
            <person name="Petriglieri F."/>
            <person name="Kristensen J.M."/>
            <person name="Kirkegaard R.H."/>
            <person name="Michaelsen T.Y."/>
            <person name="Andersen M.H."/>
            <person name="Karst S.M."/>
            <person name="Dueholm M.S."/>
            <person name="Nielsen P.H."/>
            <person name="Albertsen M."/>
        </authorList>
    </citation>
    <scope>NUCLEOTIDE SEQUENCE</scope>
    <source>
        <strain evidence="3">Ribe_18-Q3-R11-54_MAXAC.001</strain>
    </source>
</reference>
<feature type="domain" description="S-Me-THD-like C-terminal" evidence="2">
    <location>
        <begin position="178"/>
        <end position="348"/>
    </location>
</feature>
<evidence type="ECO:0000313" key="4">
    <source>
        <dbReference type="Proteomes" id="UP000886632"/>
    </source>
</evidence>
<protein>
    <submittedName>
        <fullName evidence="3">DUF917 domain-containing protein</fullName>
    </submittedName>
</protein>
<dbReference type="InterPro" id="IPR010318">
    <property type="entry name" value="S-Me-THD_N"/>
</dbReference>
<dbReference type="Gene3D" id="3.40.1610.10">
    <property type="entry name" value="CV3147-like domain"/>
    <property type="match status" value="1"/>
</dbReference>
<dbReference type="Pfam" id="PF06032">
    <property type="entry name" value="S-Me-THD_N"/>
    <property type="match status" value="1"/>
</dbReference>
<proteinExistence type="predicted"/>